<keyword evidence="1" id="KW-0732">Signal</keyword>
<evidence type="ECO:0000256" key="1">
    <source>
        <dbReference type="SAM" id="SignalP"/>
    </source>
</evidence>
<organism evidence="2 3">
    <name type="scientific">Virgisporangium aurantiacum</name>
    <dbReference type="NCBI Taxonomy" id="175570"/>
    <lineage>
        <taxon>Bacteria</taxon>
        <taxon>Bacillati</taxon>
        <taxon>Actinomycetota</taxon>
        <taxon>Actinomycetes</taxon>
        <taxon>Micromonosporales</taxon>
        <taxon>Micromonosporaceae</taxon>
        <taxon>Virgisporangium</taxon>
    </lineage>
</organism>
<proteinExistence type="predicted"/>
<dbReference type="EMBL" id="BOPG01000064">
    <property type="protein sequence ID" value="GIJ61212.1"/>
    <property type="molecule type" value="Genomic_DNA"/>
</dbReference>
<dbReference type="RefSeq" id="WP_204006015.1">
    <property type="nucleotide sequence ID" value="NZ_BOPG01000064.1"/>
</dbReference>
<evidence type="ECO:0000313" key="3">
    <source>
        <dbReference type="Proteomes" id="UP000612585"/>
    </source>
</evidence>
<sequence>MNKLLVTVLVAASLAVVPPAARATPVDLAVWPGYGCPAGALDPASLRSEPMPDSHALLVLDGRLECGLPDGLSQFGVGVLTPGDRYAVMYPSMLQRYAPTAPTVFHTSVPVQRGKRKAWCLFTSSRILLSCATVTVAIDGTATAEPLDPAQWPIGAINPPGNGHPQPQCNTCWSSQL</sequence>
<reference evidence="2" key="1">
    <citation type="submission" date="2021-01" db="EMBL/GenBank/DDBJ databases">
        <title>Whole genome shotgun sequence of Virgisporangium aurantiacum NBRC 16421.</title>
        <authorList>
            <person name="Komaki H."/>
            <person name="Tamura T."/>
        </authorList>
    </citation>
    <scope>NUCLEOTIDE SEQUENCE</scope>
    <source>
        <strain evidence="2">NBRC 16421</strain>
    </source>
</reference>
<gene>
    <name evidence="2" type="ORF">Vau01_087280</name>
</gene>
<feature type="signal peptide" evidence="1">
    <location>
        <begin position="1"/>
        <end position="23"/>
    </location>
</feature>
<keyword evidence="3" id="KW-1185">Reference proteome</keyword>
<feature type="chain" id="PRO_5035182896" evidence="1">
    <location>
        <begin position="24"/>
        <end position="177"/>
    </location>
</feature>
<protein>
    <submittedName>
        <fullName evidence="2">Uncharacterized protein</fullName>
    </submittedName>
</protein>
<dbReference type="Proteomes" id="UP000612585">
    <property type="component" value="Unassembled WGS sequence"/>
</dbReference>
<name>A0A8J4E6U9_9ACTN</name>
<dbReference type="AlphaFoldDB" id="A0A8J4E6U9"/>
<accession>A0A8J4E6U9</accession>
<comment type="caution">
    <text evidence="2">The sequence shown here is derived from an EMBL/GenBank/DDBJ whole genome shotgun (WGS) entry which is preliminary data.</text>
</comment>
<evidence type="ECO:0000313" key="2">
    <source>
        <dbReference type="EMBL" id="GIJ61212.1"/>
    </source>
</evidence>